<dbReference type="RefSeq" id="WP_075127839.1">
    <property type="nucleotide sequence ID" value="NZ_MSIE01000044.1"/>
</dbReference>
<name>A0A1Q8CLE1_9PSEU</name>
<evidence type="ECO:0000313" key="1">
    <source>
        <dbReference type="EMBL" id="OLF15170.1"/>
    </source>
</evidence>
<evidence type="ECO:0000313" key="2">
    <source>
        <dbReference type="Proteomes" id="UP000185596"/>
    </source>
</evidence>
<dbReference type="InterPro" id="IPR029063">
    <property type="entry name" value="SAM-dependent_MTases_sf"/>
</dbReference>
<dbReference type="PIRSF" id="PIRSF017393">
    <property type="entry name" value="MTase_SAV2177"/>
    <property type="match status" value="1"/>
</dbReference>
<dbReference type="Pfam" id="PF04672">
    <property type="entry name" value="Methyltransf_19"/>
    <property type="match status" value="1"/>
</dbReference>
<evidence type="ECO:0008006" key="3">
    <source>
        <dbReference type="Google" id="ProtNLM"/>
    </source>
</evidence>
<sequence>MPERQPGSAPSVTVHLETPSIARVHDYYLGGTANWEVDRAFGDEVLDRFPLMRRIVFAHRLFLNRAVRHMVRQGIRQFLDVGSGVPNAGATHDVADELARETRRPPETRVVYVDNDPVAVAHTELLLDARGDRCRHAVVDADLRDPDALWQLAVETELLEPAEPVGLLLIGLLHLRQPDAEGQECVPAAVAKLRELLPMGSFVAISHVSDDGVPEDVGATLAGLKELLDRSGSGDVHWRSRCGIRSLLGDLRLVDPGWLPATEWRPEETGPSARTTSLPCEEIIWAGVGRKG</sequence>
<protein>
    <recommendedName>
        <fullName evidence="3">Methyltransferase</fullName>
    </recommendedName>
</protein>
<dbReference type="Proteomes" id="UP000185596">
    <property type="component" value="Unassembled WGS sequence"/>
</dbReference>
<dbReference type="AlphaFoldDB" id="A0A1Q8CLE1"/>
<dbReference type="STRING" id="1912961.BU204_23180"/>
<dbReference type="Gene3D" id="3.40.50.150">
    <property type="entry name" value="Vaccinia Virus protein VP39"/>
    <property type="match status" value="1"/>
</dbReference>
<organism evidence="1 2">
    <name type="scientific">Actinophytocola xanthii</name>
    <dbReference type="NCBI Taxonomy" id="1912961"/>
    <lineage>
        <taxon>Bacteria</taxon>
        <taxon>Bacillati</taxon>
        <taxon>Actinomycetota</taxon>
        <taxon>Actinomycetes</taxon>
        <taxon>Pseudonocardiales</taxon>
        <taxon>Pseudonocardiaceae</taxon>
    </lineage>
</organism>
<dbReference type="OrthoDB" id="3514105at2"/>
<proteinExistence type="predicted"/>
<comment type="caution">
    <text evidence="1">The sequence shown here is derived from an EMBL/GenBank/DDBJ whole genome shotgun (WGS) entry which is preliminary data.</text>
</comment>
<reference evidence="1 2" key="1">
    <citation type="submission" date="2016-12" db="EMBL/GenBank/DDBJ databases">
        <title>The draft genome sequence of Actinophytocola sp. 11-183.</title>
        <authorList>
            <person name="Wang W."/>
            <person name="Yuan L."/>
        </authorList>
    </citation>
    <scope>NUCLEOTIDE SEQUENCE [LARGE SCALE GENOMIC DNA]</scope>
    <source>
        <strain evidence="1 2">11-183</strain>
    </source>
</reference>
<dbReference type="InterPro" id="IPR006764">
    <property type="entry name" value="SAM_dep_MeTrfase_SAV2177_type"/>
</dbReference>
<gene>
    <name evidence="1" type="ORF">BU204_23180</name>
</gene>
<accession>A0A1Q8CLE1</accession>
<dbReference type="SUPFAM" id="SSF53335">
    <property type="entry name" value="S-adenosyl-L-methionine-dependent methyltransferases"/>
    <property type="match status" value="1"/>
</dbReference>
<keyword evidence="2" id="KW-1185">Reference proteome</keyword>
<dbReference type="EMBL" id="MSIE01000044">
    <property type="protein sequence ID" value="OLF15170.1"/>
    <property type="molecule type" value="Genomic_DNA"/>
</dbReference>